<feature type="transmembrane region" description="Helical" evidence="1">
    <location>
        <begin position="12"/>
        <end position="31"/>
    </location>
</feature>
<protein>
    <submittedName>
        <fullName evidence="2">Uncharacterized protein</fullName>
    </submittedName>
</protein>
<evidence type="ECO:0000313" key="3">
    <source>
        <dbReference type="Proteomes" id="UP000033415"/>
    </source>
</evidence>
<evidence type="ECO:0000313" key="2">
    <source>
        <dbReference type="EMBL" id="KJQ72858.1"/>
    </source>
</evidence>
<dbReference type="PATRIC" id="fig|28037.100.peg.772"/>
<keyword evidence="1" id="KW-0472">Membrane</keyword>
<evidence type="ECO:0000256" key="1">
    <source>
        <dbReference type="SAM" id="Phobius"/>
    </source>
</evidence>
<name>A0A081Q5H1_STRMT</name>
<organism evidence="2 3">
    <name type="scientific">Streptococcus mitis</name>
    <dbReference type="NCBI Taxonomy" id="28037"/>
    <lineage>
        <taxon>Bacteria</taxon>
        <taxon>Bacillati</taxon>
        <taxon>Bacillota</taxon>
        <taxon>Bacilli</taxon>
        <taxon>Lactobacillales</taxon>
        <taxon>Streptococcaceae</taxon>
        <taxon>Streptococcus</taxon>
        <taxon>Streptococcus mitis group</taxon>
    </lineage>
</organism>
<keyword evidence="1" id="KW-1133">Transmembrane helix</keyword>
<feature type="transmembrane region" description="Helical" evidence="1">
    <location>
        <begin position="51"/>
        <end position="76"/>
    </location>
</feature>
<dbReference type="Proteomes" id="UP000033415">
    <property type="component" value="Unassembled WGS sequence"/>
</dbReference>
<proteinExistence type="predicted"/>
<gene>
    <name evidence="2" type="ORF">TZ91_00459</name>
</gene>
<comment type="caution">
    <text evidence="2">The sequence shown here is derived from an EMBL/GenBank/DDBJ whole genome shotgun (WGS) entry which is preliminary data.</text>
</comment>
<dbReference type="RefSeq" id="WP_033686726.1">
    <property type="nucleotide sequence ID" value="NZ_JYGQ01000001.1"/>
</dbReference>
<accession>A0A081Q5H1</accession>
<keyword evidence="1" id="KW-0812">Transmembrane</keyword>
<dbReference type="AlphaFoldDB" id="A0A081Q5H1"/>
<reference evidence="2 3" key="1">
    <citation type="submission" date="2015-02" db="EMBL/GenBank/DDBJ databases">
        <title>Evolution of amylase-binding proteins of oral streptococcal species.</title>
        <authorList>
            <person name="Haase E.M."/>
        </authorList>
    </citation>
    <scope>NUCLEOTIDE SEQUENCE [LARGE SCALE GENOMIC DNA]</scope>
    <source>
        <strain evidence="2 3">SK137</strain>
    </source>
</reference>
<dbReference type="EMBL" id="JYGQ01000001">
    <property type="protein sequence ID" value="KJQ72858.1"/>
    <property type="molecule type" value="Genomic_DNA"/>
</dbReference>
<sequence>MRRYRLIISKLVYPIVSFICIVTGLKFYQYIDNYIRWILGKKEGLLYDFYFMWLLIVTILFVLFFLFLIISSFLFLKQPRMKQYDKALITVLKFEEQGEDVIEIKGKELRDELSYKLSAKRVYCPTCHKPTDGVIGTKLTCATCSKTFIVS</sequence>